<accession>A0ABY9X3P4</accession>
<name>A0ABY9X3P4_9BACT</name>
<reference evidence="1 2" key="1">
    <citation type="submission" date="2019-08" db="EMBL/GenBank/DDBJ databases">
        <title>Archangium and Cystobacter genomes.</title>
        <authorList>
            <person name="Chen I.-C.K."/>
            <person name="Wielgoss S."/>
        </authorList>
    </citation>
    <scope>NUCLEOTIDE SEQUENCE [LARGE SCALE GENOMIC DNA]</scope>
    <source>
        <strain evidence="1 2">Cbm 6</strain>
    </source>
</reference>
<protein>
    <submittedName>
        <fullName evidence="1">Uncharacterized protein</fullName>
    </submittedName>
</protein>
<dbReference type="Pfam" id="PF15575">
    <property type="entry name" value="Imm49"/>
    <property type="match status" value="1"/>
</dbReference>
<organism evidence="1 2">
    <name type="scientific">Archangium minus</name>
    <dbReference type="NCBI Taxonomy" id="83450"/>
    <lineage>
        <taxon>Bacteria</taxon>
        <taxon>Pseudomonadati</taxon>
        <taxon>Myxococcota</taxon>
        <taxon>Myxococcia</taxon>
        <taxon>Myxococcales</taxon>
        <taxon>Cystobacterineae</taxon>
        <taxon>Archangiaceae</taxon>
        <taxon>Archangium</taxon>
    </lineage>
</organism>
<sequence length="265" mass="30206">MDLETIQDNAWFALGNALKAISEKTDAERTGKAHGVVTYMYHRLALCELLAEARTDRFQVLLCKSALARAFMLRLATSRRFEPILICGSRNFSFVDAVAAGQLDLAAELARLSPDRHEPRCEYEDDFLLHRFMQKRLLHLHAAEDHDFQAMLERWAQVVEGEHAPYLDVCRALVLRDAEAFHTALLEAGEERAHLFRKKDVYPEDARRTDGAVFMNGLALLRLAELSGMPTQREYPNIPYLARMPVGTLPLPPDTWMRPDEGFPK</sequence>
<proteinExistence type="predicted"/>
<gene>
    <name evidence="1" type="ORF">F0U60_42250</name>
</gene>
<evidence type="ECO:0000313" key="2">
    <source>
        <dbReference type="Proteomes" id="UP001611383"/>
    </source>
</evidence>
<dbReference type="Proteomes" id="UP001611383">
    <property type="component" value="Chromosome"/>
</dbReference>
<dbReference type="InterPro" id="IPR029074">
    <property type="entry name" value="Imm49"/>
</dbReference>
<dbReference type="EMBL" id="CP043494">
    <property type="protein sequence ID" value="WNG50012.1"/>
    <property type="molecule type" value="Genomic_DNA"/>
</dbReference>
<dbReference type="RefSeq" id="WP_395808604.1">
    <property type="nucleotide sequence ID" value="NZ_CP043494.1"/>
</dbReference>
<keyword evidence="2" id="KW-1185">Reference proteome</keyword>
<evidence type="ECO:0000313" key="1">
    <source>
        <dbReference type="EMBL" id="WNG50012.1"/>
    </source>
</evidence>